<feature type="compositionally biased region" description="Basic and acidic residues" evidence="1">
    <location>
        <begin position="223"/>
        <end position="279"/>
    </location>
</feature>
<keyword evidence="3" id="KW-1185">Reference proteome</keyword>
<protein>
    <submittedName>
        <fullName evidence="2">Amyloid fiber anchoring/assembly protein TapA</fullName>
    </submittedName>
</protein>
<dbReference type="Proteomes" id="UP001628668">
    <property type="component" value="Unassembled WGS sequence"/>
</dbReference>
<evidence type="ECO:0000313" key="3">
    <source>
        <dbReference type="Proteomes" id="UP001628668"/>
    </source>
</evidence>
<dbReference type="InterPro" id="IPR023848">
    <property type="entry name" value="TasA"/>
</dbReference>
<dbReference type="RefSeq" id="WP_411160455.1">
    <property type="nucleotide sequence ID" value="NZ_JBJOSA010000028.1"/>
</dbReference>
<dbReference type="EMBL" id="JBJOSA010000028">
    <property type="protein sequence ID" value="MFL8939028.1"/>
    <property type="molecule type" value="Genomic_DNA"/>
</dbReference>
<accession>A0ABW8VUW7</accession>
<feature type="region of interest" description="Disordered" evidence="1">
    <location>
        <begin position="222"/>
        <end position="326"/>
    </location>
</feature>
<dbReference type="NCBIfam" id="TIGR04087">
    <property type="entry name" value="YqxM_for_SipW"/>
    <property type="match status" value="1"/>
</dbReference>
<feature type="compositionally biased region" description="Basic and acidic residues" evidence="1">
    <location>
        <begin position="291"/>
        <end position="302"/>
    </location>
</feature>
<organism evidence="2 3">
    <name type="scientific">Rossellomorea oryzaecorticis</name>
    <dbReference type="NCBI Taxonomy" id="1396505"/>
    <lineage>
        <taxon>Bacteria</taxon>
        <taxon>Bacillati</taxon>
        <taxon>Bacillota</taxon>
        <taxon>Bacilli</taxon>
        <taxon>Bacillales</taxon>
        <taxon>Bacillaceae</taxon>
        <taxon>Rossellomorea</taxon>
    </lineage>
</organism>
<reference evidence="2 3" key="1">
    <citation type="submission" date="2024-12" db="EMBL/GenBank/DDBJ databases">
        <authorList>
            <person name="Li X."/>
            <person name="Zhang D."/>
        </authorList>
    </citation>
    <scope>NUCLEOTIDE SEQUENCE [LARGE SCALE GENOMIC DNA]</scope>
    <source>
        <strain evidence="2 3">JCM19602</strain>
    </source>
</reference>
<evidence type="ECO:0000313" key="2">
    <source>
        <dbReference type="EMBL" id="MFL8939028.1"/>
    </source>
</evidence>
<gene>
    <name evidence="2" type="primary">tapA</name>
    <name evidence="2" type="ORF">ACKA06_19775</name>
</gene>
<proteinExistence type="predicted"/>
<feature type="compositionally biased region" description="Basic and acidic residues" evidence="1">
    <location>
        <begin position="310"/>
        <end position="326"/>
    </location>
</feature>
<sequence>MEKGGDSPTFLIIISTIKISFLKKIKQFIFFKRLNFFTYPKDVIPIRFPRTRKHKTPFKKWKLLCQLMAIWYATTITSSFLDGSTGAYFNDQDQVSGVITTGTWSSWDKSSLSFPNKDHERSVEACTATEISVSIKNTGSTMEGPTEYAVYYAASGNPMNGNSIFNGNIQPIDGDSTTTLSLSVNEPGNYKFKALQRPGHGNKEDTRHELWSETITITCVQETLKDEGKGGGKTKPEPPKKNDKQEEQEVTVPKEKSPEQSKEENKEQPAPPVEEKPAPEEPPAPAEPEPEPAKETEAKTASEPKTAPPVEKEEPVDSTPDDKEQP</sequence>
<name>A0ABW8VUW7_9BACI</name>
<comment type="caution">
    <text evidence="2">The sequence shown here is derived from an EMBL/GenBank/DDBJ whole genome shotgun (WGS) entry which is preliminary data.</text>
</comment>
<evidence type="ECO:0000256" key="1">
    <source>
        <dbReference type="SAM" id="MobiDB-lite"/>
    </source>
</evidence>